<dbReference type="EMBL" id="CP020880">
    <property type="protein sequence ID" value="ART74871.1"/>
    <property type="molecule type" value="Genomic_DNA"/>
</dbReference>
<dbReference type="GeneID" id="96737189"/>
<keyword evidence="5" id="KW-1185">Reference proteome</keyword>
<dbReference type="Pfam" id="PF00293">
    <property type="entry name" value="NUDIX"/>
    <property type="match status" value="1"/>
</dbReference>
<dbReference type="SUPFAM" id="SSF55811">
    <property type="entry name" value="Nudix"/>
    <property type="match status" value="1"/>
</dbReference>
<protein>
    <recommendedName>
        <fullName evidence="3">Nudix hydrolase domain-containing protein</fullName>
    </recommendedName>
</protein>
<dbReference type="Proteomes" id="UP000195573">
    <property type="component" value="Chromosome"/>
</dbReference>
<accession>A0ABM6KEF3</accession>
<keyword evidence="2" id="KW-0378">Hydrolase</keyword>
<organism evidence="4 5">
    <name type="scientific">Sutcliffiella horikoshii</name>
    <dbReference type="NCBI Taxonomy" id="79883"/>
    <lineage>
        <taxon>Bacteria</taxon>
        <taxon>Bacillati</taxon>
        <taxon>Bacillota</taxon>
        <taxon>Bacilli</taxon>
        <taxon>Bacillales</taxon>
        <taxon>Bacillaceae</taxon>
        <taxon>Sutcliffiella</taxon>
    </lineage>
</organism>
<dbReference type="PANTHER" id="PTHR43046">
    <property type="entry name" value="GDP-MANNOSE MANNOSYL HYDROLASE"/>
    <property type="match status" value="1"/>
</dbReference>
<evidence type="ECO:0000256" key="1">
    <source>
        <dbReference type="ARBA" id="ARBA00001946"/>
    </source>
</evidence>
<proteinExistence type="predicted"/>
<gene>
    <name evidence="4" type="ORF">B4U37_01875</name>
</gene>
<name>A0ABM6KEF3_9BACI</name>
<evidence type="ECO:0000259" key="3">
    <source>
        <dbReference type="PROSITE" id="PS51462"/>
    </source>
</evidence>
<evidence type="ECO:0000256" key="2">
    <source>
        <dbReference type="ARBA" id="ARBA00022801"/>
    </source>
</evidence>
<dbReference type="Gene3D" id="3.90.79.10">
    <property type="entry name" value="Nucleoside Triphosphate Pyrophosphohydrolase"/>
    <property type="match status" value="1"/>
</dbReference>
<dbReference type="CDD" id="cd04677">
    <property type="entry name" value="NUDIX_Hydrolase"/>
    <property type="match status" value="1"/>
</dbReference>
<reference evidence="4 5" key="1">
    <citation type="submission" date="2017-04" db="EMBL/GenBank/DDBJ databases">
        <title>Complete Genome Sequence of the Bacillus horikoshii 20a strain from Cuatro Cienegas, Coahuila, Mexico.</title>
        <authorList>
            <person name="Zarza E."/>
            <person name="Alcaraz L.D."/>
            <person name="Aguilar-Salinas B."/>
            <person name="Islas A."/>
            <person name="Olmedo-Alvarez G."/>
        </authorList>
    </citation>
    <scope>NUCLEOTIDE SEQUENCE [LARGE SCALE GENOMIC DNA]</scope>
    <source>
        <strain evidence="4 5">20a</strain>
    </source>
</reference>
<dbReference type="InterPro" id="IPR015797">
    <property type="entry name" value="NUDIX_hydrolase-like_dom_sf"/>
</dbReference>
<feature type="domain" description="Nudix hydrolase" evidence="3">
    <location>
        <begin position="18"/>
        <end position="150"/>
    </location>
</feature>
<evidence type="ECO:0000313" key="4">
    <source>
        <dbReference type="EMBL" id="ART74871.1"/>
    </source>
</evidence>
<comment type="cofactor">
    <cofactor evidence="1">
        <name>Mg(2+)</name>
        <dbReference type="ChEBI" id="CHEBI:18420"/>
    </cofactor>
</comment>
<dbReference type="PANTHER" id="PTHR43046:SF2">
    <property type="entry name" value="8-OXO-DGTP DIPHOSPHATASE-RELATED"/>
    <property type="match status" value="1"/>
</dbReference>
<dbReference type="InterPro" id="IPR000086">
    <property type="entry name" value="NUDIX_hydrolase_dom"/>
</dbReference>
<sequence length="158" mass="17848">MALVDYIKDLRQAVGNMPLIICAVGVIVSDSNNKILLIKRSDDGNWCIPGGVMDVGESIQETAIREVFEETYMNIGELKLLNVYSGKQQHHIYPNGDEVYFVNVVFFTSTYSGQFKPDGIESDEIRFYSIDELPDKISPTNKPFIEDFKKLSSKNQSL</sequence>
<dbReference type="PROSITE" id="PS51462">
    <property type="entry name" value="NUDIX"/>
    <property type="match status" value="1"/>
</dbReference>
<evidence type="ECO:0000313" key="5">
    <source>
        <dbReference type="Proteomes" id="UP000195573"/>
    </source>
</evidence>
<dbReference type="RefSeq" id="WP_088016834.1">
    <property type="nucleotide sequence ID" value="NZ_CP020880.1"/>
</dbReference>